<organism evidence="5 6">
    <name type="scientific">Blautia aquisgranensis</name>
    <dbReference type="NCBI Taxonomy" id="3133153"/>
    <lineage>
        <taxon>Bacteria</taxon>
        <taxon>Bacillati</taxon>
        <taxon>Bacillota</taxon>
        <taxon>Clostridia</taxon>
        <taxon>Lachnospirales</taxon>
        <taxon>Lachnospiraceae</taxon>
        <taxon>Blautia</taxon>
    </lineage>
</organism>
<evidence type="ECO:0000259" key="4">
    <source>
        <dbReference type="PROSITE" id="PS01124"/>
    </source>
</evidence>
<proteinExistence type="predicted"/>
<evidence type="ECO:0000313" key="6">
    <source>
        <dbReference type="Proteomes" id="UP001473063"/>
    </source>
</evidence>
<evidence type="ECO:0000313" key="5">
    <source>
        <dbReference type="EMBL" id="MEQ2371921.1"/>
    </source>
</evidence>
<dbReference type="InterPro" id="IPR018060">
    <property type="entry name" value="HTH_AraC"/>
</dbReference>
<dbReference type="SMART" id="SM00342">
    <property type="entry name" value="HTH_ARAC"/>
    <property type="match status" value="1"/>
</dbReference>
<dbReference type="CDD" id="cd02208">
    <property type="entry name" value="cupin_RmlC-like"/>
    <property type="match status" value="1"/>
</dbReference>
<dbReference type="InterPro" id="IPR014710">
    <property type="entry name" value="RmlC-like_jellyroll"/>
</dbReference>
<protein>
    <submittedName>
        <fullName evidence="5">Helix-turn-helix domain-containing protein</fullName>
    </submittedName>
</protein>
<dbReference type="Gene3D" id="1.10.10.60">
    <property type="entry name" value="Homeodomain-like"/>
    <property type="match status" value="1"/>
</dbReference>
<sequence length="308" mass="36413">MSSYIFETVDYDKKYPANVFVTHIGNSQFHWHYEYEICLVLKGSIKIIYDSEPTVYHENEIVLINSRVVHSVQSEEDNLCVFIQLDPVLFQENGKDTGSIRYFYLDSVRNELEPYKPYEEFAERVAMIAYETLDDQENGYFRGRAEIYTLIADLIEYVEYVIHSNVQASENEMDLVMKFFDYIKEHLQMEEVLQNAVKELGVSQKTMLRYLKKHIGISAKEVLDIQRVTMAKHYLSETDKPVDYIIDCCGFGSEKTFYRIFKKETMMTPAEYRNKISRQRGDKKKKQGYLSFDRQETQRLLRGLLNKN</sequence>
<feature type="domain" description="HTH araC/xylS-type" evidence="4">
    <location>
        <begin position="177"/>
        <end position="275"/>
    </location>
</feature>
<dbReference type="InterPro" id="IPR011051">
    <property type="entry name" value="RmlC_Cupin_sf"/>
</dbReference>
<gene>
    <name evidence="5" type="ORF">WMO28_13490</name>
</gene>
<dbReference type="PANTHER" id="PTHR43280:SF2">
    <property type="entry name" value="HTH-TYPE TRANSCRIPTIONAL REGULATOR EXSA"/>
    <property type="match status" value="1"/>
</dbReference>
<keyword evidence="3" id="KW-0804">Transcription</keyword>
<dbReference type="Proteomes" id="UP001473063">
    <property type="component" value="Unassembled WGS sequence"/>
</dbReference>
<dbReference type="SUPFAM" id="SSF51182">
    <property type="entry name" value="RmlC-like cupins"/>
    <property type="match status" value="1"/>
</dbReference>
<dbReference type="Pfam" id="PF12833">
    <property type="entry name" value="HTH_18"/>
    <property type="match status" value="1"/>
</dbReference>
<dbReference type="SUPFAM" id="SSF46689">
    <property type="entry name" value="Homeodomain-like"/>
    <property type="match status" value="1"/>
</dbReference>
<keyword evidence="2" id="KW-0238">DNA-binding</keyword>
<name>A0ABV1BI81_9FIRM</name>
<dbReference type="RefSeq" id="WP_178645154.1">
    <property type="nucleotide sequence ID" value="NZ_JBBMEJ010000018.1"/>
</dbReference>
<evidence type="ECO:0000256" key="2">
    <source>
        <dbReference type="ARBA" id="ARBA00023125"/>
    </source>
</evidence>
<dbReference type="InterPro" id="IPR009057">
    <property type="entry name" value="Homeodomain-like_sf"/>
</dbReference>
<keyword evidence="6" id="KW-1185">Reference proteome</keyword>
<keyword evidence="1" id="KW-0805">Transcription regulation</keyword>
<dbReference type="PROSITE" id="PS01124">
    <property type="entry name" value="HTH_ARAC_FAMILY_2"/>
    <property type="match status" value="1"/>
</dbReference>
<evidence type="ECO:0000256" key="3">
    <source>
        <dbReference type="ARBA" id="ARBA00023163"/>
    </source>
</evidence>
<evidence type="ECO:0000256" key="1">
    <source>
        <dbReference type="ARBA" id="ARBA00023015"/>
    </source>
</evidence>
<reference evidence="5 6" key="1">
    <citation type="submission" date="2024-03" db="EMBL/GenBank/DDBJ databases">
        <title>Human intestinal bacterial collection.</title>
        <authorList>
            <person name="Pauvert C."/>
            <person name="Hitch T.C.A."/>
            <person name="Clavel T."/>
        </authorList>
    </citation>
    <scope>NUCLEOTIDE SEQUENCE [LARGE SCALE GENOMIC DNA]</scope>
    <source>
        <strain evidence="5 6">CLA-JM-H16</strain>
    </source>
</reference>
<dbReference type="PANTHER" id="PTHR43280">
    <property type="entry name" value="ARAC-FAMILY TRANSCRIPTIONAL REGULATOR"/>
    <property type="match status" value="1"/>
</dbReference>
<dbReference type="InterPro" id="IPR013096">
    <property type="entry name" value="Cupin_2"/>
</dbReference>
<dbReference type="EMBL" id="JBBMEJ010000018">
    <property type="protein sequence ID" value="MEQ2371921.1"/>
    <property type="molecule type" value="Genomic_DNA"/>
</dbReference>
<comment type="caution">
    <text evidence="5">The sequence shown here is derived from an EMBL/GenBank/DDBJ whole genome shotgun (WGS) entry which is preliminary data.</text>
</comment>
<dbReference type="Pfam" id="PF07883">
    <property type="entry name" value="Cupin_2"/>
    <property type="match status" value="1"/>
</dbReference>
<dbReference type="Gene3D" id="2.60.120.10">
    <property type="entry name" value="Jelly Rolls"/>
    <property type="match status" value="1"/>
</dbReference>
<accession>A0ABV1BI81</accession>